<evidence type="ECO:0000313" key="8">
    <source>
        <dbReference type="Proteomes" id="UP001165652"/>
    </source>
</evidence>
<dbReference type="CDD" id="cd01146">
    <property type="entry name" value="FhuD"/>
    <property type="match status" value="1"/>
</dbReference>
<keyword evidence="3" id="KW-0813">Transport</keyword>
<evidence type="ECO:0000256" key="2">
    <source>
        <dbReference type="ARBA" id="ARBA00008814"/>
    </source>
</evidence>
<gene>
    <name evidence="7" type="ORF">PQJ73_20670</name>
</gene>
<protein>
    <submittedName>
        <fullName evidence="7">ABC transporter substrate-binding protein</fullName>
    </submittedName>
</protein>
<reference evidence="7" key="2">
    <citation type="submission" date="2023-02" db="EMBL/GenBank/DDBJ databases">
        <authorList>
            <person name="Rayyan A."/>
            <person name="Meyer T."/>
            <person name="Kyndt J.A."/>
        </authorList>
    </citation>
    <scope>NUCLEOTIDE SEQUENCE</scope>
    <source>
        <strain evidence="7">DSM 9987</strain>
    </source>
</reference>
<keyword evidence="4" id="KW-0408">Iron</keyword>
<dbReference type="Gene3D" id="3.40.50.1980">
    <property type="entry name" value="Nitrogenase molybdenum iron protein domain"/>
    <property type="match status" value="2"/>
</dbReference>
<sequence>MLCGLAAASGGAVAAFAAGERGPLRRIAALDYGLAETLLLLDVPPVAVVGARNWSRWVVEPALPPDVVDLGSSREPNLELLQQLRLDAILVTPFQAGIVHRLERIAPVLSFPIYVPGGRPLALAEAATVRLAMLSGRDDALGAVTARLEDVFSATRDRLHDERDRPLCLVSFMDGRHVRVYGANSLFQEVLDRVGLVNAYRGRTNFWGFATIGIEALEPVPDARLVYLDPVPAGVLQALATNPLWSRLPFVKAGAVMGLPPVLMFGALPSAMRFAALLGGTLVTEGSRRG</sequence>
<dbReference type="PRINTS" id="PR01715">
    <property type="entry name" value="FERRIBNDNGPP"/>
</dbReference>
<reference evidence="7" key="1">
    <citation type="journal article" date="2023" name="Microbiol Resour">
        <title>Genome Sequences of Rhodoplanes serenus and Two Thermotolerant Strains, Rhodoplanes tepidamans and 'Rhodoplanes cryptolactis,' Further Refine the Genus.</title>
        <authorList>
            <person name="Rayyan A.A."/>
            <person name="Kyndt J.A."/>
        </authorList>
    </citation>
    <scope>NUCLEOTIDE SEQUENCE</scope>
    <source>
        <strain evidence="7">DSM 9987</strain>
    </source>
</reference>
<dbReference type="InterPro" id="IPR002491">
    <property type="entry name" value="ABC_transptr_periplasmic_BD"/>
</dbReference>
<name>A0ABT5JEI9_RHOTP</name>
<dbReference type="Proteomes" id="UP001165652">
    <property type="component" value="Unassembled WGS sequence"/>
</dbReference>
<dbReference type="InterPro" id="IPR051313">
    <property type="entry name" value="Bact_iron-sidero_bind"/>
</dbReference>
<accession>A0ABT5JEI9</accession>
<keyword evidence="5" id="KW-0732">Signal</keyword>
<keyword evidence="8" id="KW-1185">Reference proteome</keyword>
<evidence type="ECO:0000256" key="3">
    <source>
        <dbReference type="ARBA" id="ARBA00022448"/>
    </source>
</evidence>
<dbReference type="PROSITE" id="PS50983">
    <property type="entry name" value="FE_B12_PBP"/>
    <property type="match status" value="1"/>
</dbReference>
<dbReference type="Pfam" id="PF01497">
    <property type="entry name" value="Peripla_BP_2"/>
    <property type="match status" value="1"/>
</dbReference>
<dbReference type="PANTHER" id="PTHR30532">
    <property type="entry name" value="IRON III DICITRATE-BINDING PERIPLASMIC PROTEIN"/>
    <property type="match status" value="1"/>
</dbReference>
<keyword evidence="4" id="KW-0406">Ion transport</keyword>
<evidence type="ECO:0000256" key="5">
    <source>
        <dbReference type="ARBA" id="ARBA00022729"/>
    </source>
</evidence>
<dbReference type="SUPFAM" id="SSF53807">
    <property type="entry name" value="Helical backbone' metal receptor"/>
    <property type="match status" value="1"/>
</dbReference>
<comment type="similarity">
    <text evidence="2">Belongs to the bacterial solute-binding protein 8 family.</text>
</comment>
<proteinExistence type="inferred from homology"/>
<comment type="subcellular location">
    <subcellularLocation>
        <location evidence="1">Cell envelope</location>
    </subcellularLocation>
</comment>
<keyword evidence="4" id="KW-0410">Iron transport</keyword>
<evidence type="ECO:0000256" key="1">
    <source>
        <dbReference type="ARBA" id="ARBA00004196"/>
    </source>
</evidence>
<organism evidence="7 8">
    <name type="scientific">Rhodoplanes tepidamans</name>
    <name type="common">Rhodoplanes cryptolactis</name>
    <dbReference type="NCBI Taxonomy" id="200616"/>
    <lineage>
        <taxon>Bacteria</taxon>
        <taxon>Pseudomonadati</taxon>
        <taxon>Pseudomonadota</taxon>
        <taxon>Alphaproteobacteria</taxon>
        <taxon>Hyphomicrobiales</taxon>
        <taxon>Nitrobacteraceae</taxon>
        <taxon>Rhodoplanes</taxon>
    </lineage>
</organism>
<evidence type="ECO:0000256" key="4">
    <source>
        <dbReference type="ARBA" id="ARBA00022496"/>
    </source>
</evidence>
<dbReference type="PANTHER" id="PTHR30532:SF1">
    <property type="entry name" value="IRON(3+)-HYDROXAMATE-BINDING PROTEIN FHUD"/>
    <property type="match status" value="1"/>
</dbReference>
<evidence type="ECO:0000259" key="6">
    <source>
        <dbReference type="PROSITE" id="PS50983"/>
    </source>
</evidence>
<dbReference type="EMBL" id="JAQQLI010000037">
    <property type="protein sequence ID" value="MDC7788110.1"/>
    <property type="molecule type" value="Genomic_DNA"/>
</dbReference>
<dbReference type="RefSeq" id="WP_272778948.1">
    <property type="nucleotide sequence ID" value="NZ_JAQQLI010000037.1"/>
</dbReference>
<evidence type="ECO:0000313" key="7">
    <source>
        <dbReference type="EMBL" id="MDC7788110.1"/>
    </source>
</evidence>
<feature type="domain" description="Fe/B12 periplasmic-binding" evidence="6">
    <location>
        <begin position="26"/>
        <end position="286"/>
    </location>
</feature>
<comment type="caution">
    <text evidence="7">The sequence shown here is derived from an EMBL/GenBank/DDBJ whole genome shotgun (WGS) entry which is preliminary data.</text>
</comment>